<keyword evidence="1" id="KW-0436">Ligase</keyword>
<dbReference type="AlphaFoldDB" id="A0A2Z7D5Y9"/>
<organism evidence="1 2">
    <name type="scientific">Dorcoceras hygrometricum</name>
    <dbReference type="NCBI Taxonomy" id="472368"/>
    <lineage>
        <taxon>Eukaryota</taxon>
        <taxon>Viridiplantae</taxon>
        <taxon>Streptophyta</taxon>
        <taxon>Embryophyta</taxon>
        <taxon>Tracheophyta</taxon>
        <taxon>Spermatophyta</taxon>
        <taxon>Magnoliopsida</taxon>
        <taxon>eudicotyledons</taxon>
        <taxon>Gunneridae</taxon>
        <taxon>Pentapetalae</taxon>
        <taxon>asterids</taxon>
        <taxon>lamiids</taxon>
        <taxon>Lamiales</taxon>
        <taxon>Gesneriaceae</taxon>
        <taxon>Didymocarpoideae</taxon>
        <taxon>Trichosporeae</taxon>
        <taxon>Loxocarpinae</taxon>
        <taxon>Dorcoceras</taxon>
    </lineage>
</organism>
<protein>
    <submittedName>
        <fullName evidence="1">Leucine--tRNA ligase, mitochondrial</fullName>
    </submittedName>
</protein>
<proteinExistence type="predicted"/>
<evidence type="ECO:0000313" key="2">
    <source>
        <dbReference type="Proteomes" id="UP000250235"/>
    </source>
</evidence>
<dbReference type="GO" id="GO:0016874">
    <property type="term" value="F:ligase activity"/>
    <property type="evidence" value="ECO:0007669"/>
    <property type="project" value="UniProtKB-KW"/>
</dbReference>
<reference evidence="1 2" key="1">
    <citation type="journal article" date="2015" name="Proc. Natl. Acad. Sci. U.S.A.">
        <title>The resurrection genome of Boea hygrometrica: A blueprint for survival of dehydration.</title>
        <authorList>
            <person name="Xiao L."/>
            <person name="Yang G."/>
            <person name="Zhang L."/>
            <person name="Yang X."/>
            <person name="Zhao S."/>
            <person name="Ji Z."/>
            <person name="Zhou Q."/>
            <person name="Hu M."/>
            <person name="Wang Y."/>
            <person name="Chen M."/>
            <person name="Xu Y."/>
            <person name="Jin H."/>
            <person name="Xiao X."/>
            <person name="Hu G."/>
            <person name="Bao F."/>
            <person name="Hu Y."/>
            <person name="Wan P."/>
            <person name="Li L."/>
            <person name="Deng X."/>
            <person name="Kuang T."/>
            <person name="Xiang C."/>
            <person name="Zhu J.K."/>
            <person name="Oliver M.J."/>
            <person name="He Y."/>
        </authorList>
    </citation>
    <scope>NUCLEOTIDE SEQUENCE [LARGE SCALE GENOMIC DNA]</scope>
    <source>
        <strain evidence="2">cv. XS01</strain>
    </source>
</reference>
<evidence type="ECO:0000313" key="1">
    <source>
        <dbReference type="EMBL" id="KZV55042.1"/>
    </source>
</evidence>
<keyword evidence="2" id="KW-1185">Reference proteome</keyword>
<name>A0A2Z7D5Y9_9LAMI</name>
<dbReference type="EMBL" id="KQ989025">
    <property type="protein sequence ID" value="KZV55042.1"/>
    <property type="molecule type" value="Genomic_DNA"/>
</dbReference>
<sequence length="210" mass="22685">MMFRVVRANLYNQDLGLIHSTNGNHLESPNEGSSIDHQVTIHLHAQNITMFPTNGTCSEKSVACVTSGCFARADVNGVSVPIAQGGNVVILVSAKKSRRWGYATPFDLVGTQRMVPAFGLLGNPGAGLVTSCCLCKTPAFGIEDQSLQTRFLGTLVVVIVAQKYKDARASGDTALSSPCWDLLATMRRVVNYHNSWARQRQVELFDASGV</sequence>
<gene>
    <name evidence="1" type="ORF">F511_10164</name>
</gene>
<dbReference type="Proteomes" id="UP000250235">
    <property type="component" value="Unassembled WGS sequence"/>
</dbReference>
<accession>A0A2Z7D5Y9</accession>